<comment type="caution">
    <text evidence="11">The sequence shown here is derived from an EMBL/GenBank/DDBJ whole genome shotgun (WGS) entry which is preliminary data.</text>
</comment>
<evidence type="ECO:0000256" key="7">
    <source>
        <dbReference type="PIRSR" id="PIRSR601548-3"/>
    </source>
</evidence>
<dbReference type="InterPro" id="IPR001548">
    <property type="entry name" value="Peptidase_M2"/>
</dbReference>
<evidence type="ECO:0000256" key="5">
    <source>
        <dbReference type="PIRSR" id="PIRSR601548-11"/>
    </source>
</evidence>
<keyword evidence="1 10" id="KW-0732">Signal</keyword>
<evidence type="ECO:0000313" key="12">
    <source>
        <dbReference type="Proteomes" id="UP000600865"/>
    </source>
</evidence>
<feature type="active site" description="Proton donor 2" evidence="5">
    <location>
        <position position="565"/>
    </location>
</feature>
<accession>A0A918ND61</accession>
<keyword evidence="7" id="KW-0479">Metal-binding</keyword>
<keyword evidence="3" id="KW-0325">Glycoprotein</keyword>
<feature type="active site" description="Proton acceptor 2" evidence="5">
    <location>
        <position position="436"/>
    </location>
</feature>
<feature type="disulfide bond" evidence="8">
    <location>
        <begin position="404"/>
        <end position="422"/>
    </location>
</feature>
<dbReference type="CDD" id="cd06461">
    <property type="entry name" value="M2_ACE"/>
    <property type="match status" value="1"/>
</dbReference>
<evidence type="ECO:0000256" key="2">
    <source>
        <dbReference type="ARBA" id="ARBA00023157"/>
    </source>
</evidence>
<gene>
    <name evidence="11" type="ORF">GCM10011309_05410</name>
</gene>
<organism evidence="11 12">
    <name type="scientific">Litorimonas cladophorae</name>
    <dbReference type="NCBI Taxonomy" id="1220491"/>
    <lineage>
        <taxon>Bacteria</taxon>
        <taxon>Pseudomonadati</taxon>
        <taxon>Pseudomonadota</taxon>
        <taxon>Alphaproteobacteria</taxon>
        <taxon>Maricaulales</taxon>
        <taxon>Robiginitomaculaceae</taxon>
    </lineage>
</organism>
<feature type="active site" description="Proton acceptor 1" evidence="4">
    <location>
        <position position="436"/>
    </location>
</feature>
<evidence type="ECO:0000256" key="9">
    <source>
        <dbReference type="PIRSR" id="PIRSR601548-8"/>
    </source>
</evidence>
<dbReference type="GO" id="GO:0008237">
    <property type="term" value="F:metallopeptidase activity"/>
    <property type="evidence" value="ECO:0007669"/>
    <property type="project" value="InterPro"/>
</dbReference>
<feature type="binding site" evidence="7">
    <location>
        <position position="439"/>
    </location>
    <ligand>
        <name>Zn(2+)</name>
        <dbReference type="ChEBI" id="CHEBI:29105"/>
        <label>1</label>
        <note>catalytic</note>
    </ligand>
</feature>
<dbReference type="Pfam" id="PF01401">
    <property type="entry name" value="Peptidase_M2"/>
    <property type="match status" value="1"/>
</dbReference>
<dbReference type="PANTHER" id="PTHR10514:SF27">
    <property type="entry name" value="ANGIOTENSIN-CONVERTING ENZYME"/>
    <property type="match status" value="1"/>
</dbReference>
<evidence type="ECO:0000256" key="3">
    <source>
        <dbReference type="ARBA" id="ARBA00023180"/>
    </source>
</evidence>
<feature type="binding site" evidence="9">
    <location>
        <position position="463"/>
    </location>
    <ligand>
        <name>Zn(2+)</name>
        <dbReference type="ChEBI" id="CHEBI:29105"/>
        <label>2</label>
        <note>catalytic</note>
    </ligand>
</feature>
<feature type="binding site" evidence="7">
    <location>
        <position position="435"/>
    </location>
    <ligand>
        <name>Zn(2+)</name>
        <dbReference type="ChEBI" id="CHEBI:29105"/>
        <label>1</label>
        <note>catalytic</note>
    </ligand>
</feature>
<feature type="binding site" evidence="9">
    <location>
        <position position="435"/>
    </location>
    <ligand>
        <name>Zn(2+)</name>
        <dbReference type="ChEBI" id="CHEBI:29105"/>
        <label>2</label>
        <note>catalytic</note>
    </ligand>
</feature>
<keyword evidence="2 8" id="KW-1015">Disulfide bond</keyword>
<name>A0A918ND61_9PROT</name>
<keyword evidence="7" id="KW-0862">Zinc</keyword>
<evidence type="ECO:0000256" key="8">
    <source>
        <dbReference type="PIRSR" id="PIRSR601548-4"/>
    </source>
</evidence>
<feature type="disulfide bond" evidence="8">
    <location>
        <begin position="590"/>
        <end position="602"/>
    </location>
</feature>
<dbReference type="GO" id="GO:0016020">
    <property type="term" value="C:membrane"/>
    <property type="evidence" value="ECO:0007669"/>
    <property type="project" value="InterPro"/>
</dbReference>
<sequence length="666" mass="74254">MTKSKLLGATALTAAMLFLSACSGAEKAPVETPVETTQSEVETLVTEAATRPGSELMAASQQSPSNTAVTVQSAKEFLEAAETEIEEFSKYAAQTAWVKANFITQDTNALEARMAEAGAKMSTRLSNQAKRFNGLSLPTDMRRKMDGLLRGSNFPAPDSASAAKELAEIMTRLDSAYGTGKFPIDVKDERFISILDQNNDGNLNDEVPEGTIHLGQASDIIAKSDDPDLLQEVWEGWRTVAPQMQDDYAKMVKIINEGSNELGFKDAGDLWRGGYDMDADAFAEEADRLWGQVKPLYDELHCYVRAELNTKYGDEVVPLDGPMRADLLGNMWGQSWGNIYEDVKPKTGGQGVDVTKLLEAKGYDAKKMVETGETFFTSLGFAPLPETFWERSLITKPKDREVVCHASAWNLDNEEDIRIKMCTKVNGEDFSTVHHELGHNFYQRAYKDQPVFFKDGANDGFHEAIGDMIALSITPEYLVKIGLLDAEDVPGEDADLALLMRQAMDKVAFLPFGLMVDQWRWNVFNGTYAPSEYNAGWWELREKYQGLKPPADRPTDAFDPGAKYHIPGNTPYMRYFLAHILQFQFHKAACDQAGFEGPLHRCSVYGNKDVGEKFNAMMEMGSSKPWPDALEAFTGTREMDGSAILEYFEPVMTYLQEENKERNCGW</sequence>
<dbReference type="GO" id="GO:0006508">
    <property type="term" value="P:proteolysis"/>
    <property type="evidence" value="ECO:0007669"/>
    <property type="project" value="InterPro"/>
</dbReference>
<dbReference type="PROSITE" id="PS52011">
    <property type="entry name" value="PEPTIDASE_M2"/>
    <property type="match status" value="1"/>
</dbReference>
<evidence type="ECO:0000256" key="10">
    <source>
        <dbReference type="SAM" id="SignalP"/>
    </source>
</evidence>
<protein>
    <submittedName>
        <fullName evidence="11">Peptidase M2</fullName>
    </submittedName>
</protein>
<proteinExistence type="predicted"/>
<dbReference type="EMBL" id="BMYV01000001">
    <property type="protein sequence ID" value="GGX58893.1"/>
    <property type="molecule type" value="Genomic_DNA"/>
</dbReference>
<dbReference type="SUPFAM" id="SSF55486">
    <property type="entry name" value="Metalloproteases ('zincins'), catalytic domain"/>
    <property type="match status" value="1"/>
</dbReference>
<dbReference type="Gene3D" id="1.10.1370.30">
    <property type="match status" value="1"/>
</dbReference>
<feature type="active site" description="Proton donor 1" evidence="4">
    <location>
        <position position="565"/>
    </location>
</feature>
<evidence type="ECO:0000256" key="6">
    <source>
        <dbReference type="PIRSR" id="PIRSR601548-2"/>
    </source>
</evidence>
<reference evidence="11 12" key="1">
    <citation type="journal article" date="2014" name="Int. J. Syst. Evol. Microbiol.">
        <title>Complete genome sequence of Corynebacterium casei LMG S-19264T (=DSM 44701T), isolated from a smear-ripened cheese.</title>
        <authorList>
            <consortium name="US DOE Joint Genome Institute (JGI-PGF)"/>
            <person name="Walter F."/>
            <person name="Albersmeier A."/>
            <person name="Kalinowski J."/>
            <person name="Ruckert C."/>
        </authorList>
    </citation>
    <scope>NUCLEOTIDE SEQUENCE [LARGE SCALE GENOMIC DNA]</scope>
    <source>
        <strain evidence="11 12">KCTC 23968</strain>
    </source>
</reference>
<dbReference type="AlphaFoldDB" id="A0A918ND61"/>
<feature type="binding site" evidence="6">
    <location>
        <position position="275"/>
    </location>
    <ligand>
        <name>chloride</name>
        <dbReference type="ChEBI" id="CHEBI:17996"/>
        <label>1</label>
    </ligand>
</feature>
<dbReference type="Proteomes" id="UP000600865">
    <property type="component" value="Unassembled WGS sequence"/>
</dbReference>
<feature type="signal peptide" evidence="10">
    <location>
        <begin position="1"/>
        <end position="27"/>
    </location>
</feature>
<evidence type="ECO:0000256" key="1">
    <source>
        <dbReference type="ARBA" id="ARBA00022729"/>
    </source>
</evidence>
<keyword evidence="12" id="KW-1185">Reference proteome</keyword>
<dbReference type="PANTHER" id="PTHR10514">
    <property type="entry name" value="ANGIOTENSIN-CONVERTING ENZYME"/>
    <property type="match status" value="1"/>
</dbReference>
<evidence type="ECO:0000256" key="4">
    <source>
        <dbReference type="PIRSR" id="PIRSR601548-1"/>
    </source>
</evidence>
<feature type="binding site" evidence="7">
    <location>
        <position position="463"/>
    </location>
    <ligand>
        <name>Zn(2+)</name>
        <dbReference type="ChEBI" id="CHEBI:29105"/>
        <label>1</label>
        <note>catalytic</note>
    </ligand>
</feature>
<dbReference type="FunFam" id="1.10.1370.30:FF:000005">
    <property type="entry name" value="Angiotensin-converting enzyme"/>
    <property type="match status" value="1"/>
</dbReference>
<dbReference type="PRINTS" id="PR00791">
    <property type="entry name" value="PEPDIPTASEA"/>
</dbReference>
<feature type="binding site" evidence="6">
    <location>
        <position position="574"/>
    </location>
    <ligand>
        <name>chloride</name>
        <dbReference type="ChEBI" id="CHEBI:17996"/>
        <label>1</label>
    </ligand>
</feature>
<dbReference type="GO" id="GO:0008241">
    <property type="term" value="F:peptidyl-dipeptidase activity"/>
    <property type="evidence" value="ECO:0007669"/>
    <property type="project" value="InterPro"/>
</dbReference>
<dbReference type="PROSITE" id="PS51257">
    <property type="entry name" value="PROKAR_LIPOPROTEIN"/>
    <property type="match status" value="1"/>
</dbReference>
<feature type="chain" id="PRO_5037918806" evidence="10">
    <location>
        <begin position="28"/>
        <end position="666"/>
    </location>
</feature>
<feature type="binding site" evidence="9">
    <location>
        <position position="439"/>
    </location>
    <ligand>
        <name>Zn(2+)</name>
        <dbReference type="ChEBI" id="CHEBI:29105"/>
        <label>2</label>
        <note>catalytic</note>
    </ligand>
</feature>
<evidence type="ECO:0000313" key="11">
    <source>
        <dbReference type="EMBL" id="GGX58893.1"/>
    </source>
</evidence>